<dbReference type="EMBL" id="LR797198">
    <property type="protein sequence ID" value="CAB4193700.1"/>
    <property type="molecule type" value="Genomic_DNA"/>
</dbReference>
<sequence>MNELISALKELQADAMKMYAQSHGYHWNVEGRTFKQDHAFFLEIYEDVFDSIDPYAENLRKLGAKAPFGLIQLQQNSVMAINDSLELTSTQMITELIKTNAQIIAKLKDACDTAESAREQGVLNFLADRLDKHEFWQWQLTSTLKTSIM</sequence>
<gene>
    <name evidence="3" type="ORF">UFOVP1119_10</name>
    <name evidence="4" type="ORF">UFOVP1238_127</name>
</gene>
<dbReference type="InterPro" id="IPR009078">
    <property type="entry name" value="Ferritin-like_SF"/>
</dbReference>
<name>A0A6J5QUZ8_9CAUD</name>
<dbReference type="PANTHER" id="PTHR42932">
    <property type="entry name" value="GENERAL STRESS PROTEIN 20U"/>
    <property type="match status" value="1"/>
</dbReference>
<evidence type="ECO:0000256" key="1">
    <source>
        <dbReference type="ARBA" id="ARBA00009497"/>
    </source>
</evidence>
<dbReference type="PANTHER" id="PTHR42932:SF1">
    <property type="entry name" value="GENERAL STRESS PROTEIN 20U"/>
    <property type="match status" value="1"/>
</dbReference>
<dbReference type="EMBL" id="LR797076">
    <property type="protein sequence ID" value="CAB4185181.1"/>
    <property type="molecule type" value="Genomic_DNA"/>
</dbReference>
<dbReference type="InterPro" id="IPR012347">
    <property type="entry name" value="Ferritin-like"/>
</dbReference>
<dbReference type="Gene3D" id="1.20.1260.10">
    <property type="match status" value="1"/>
</dbReference>
<reference evidence="3" key="1">
    <citation type="submission" date="2020-05" db="EMBL/GenBank/DDBJ databases">
        <authorList>
            <person name="Chiriac C."/>
            <person name="Salcher M."/>
            <person name="Ghai R."/>
            <person name="Kavagutti S V."/>
        </authorList>
    </citation>
    <scope>NUCLEOTIDE SEQUENCE</scope>
</reference>
<keyword evidence="3" id="KW-0238">DNA-binding</keyword>
<dbReference type="PIRSF" id="PIRSF005900">
    <property type="entry name" value="Dps"/>
    <property type="match status" value="1"/>
</dbReference>
<evidence type="ECO:0000259" key="2">
    <source>
        <dbReference type="Pfam" id="PF00210"/>
    </source>
</evidence>
<dbReference type="SUPFAM" id="SSF47240">
    <property type="entry name" value="Ferritin-like"/>
    <property type="match status" value="1"/>
</dbReference>
<dbReference type="GO" id="GO:0003677">
    <property type="term" value="F:DNA binding"/>
    <property type="evidence" value="ECO:0007669"/>
    <property type="project" value="UniProtKB-KW"/>
</dbReference>
<proteinExistence type="inferred from homology"/>
<accession>A0A6J5QUZ8</accession>
<organism evidence="3">
    <name type="scientific">uncultured Caudovirales phage</name>
    <dbReference type="NCBI Taxonomy" id="2100421"/>
    <lineage>
        <taxon>Viruses</taxon>
        <taxon>Duplodnaviria</taxon>
        <taxon>Heunggongvirae</taxon>
        <taxon>Uroviricota</taxon>
        <taxon>Caudoviricetes</taxon>
        <taxon>Peduoviridae</taxon>
        <taxon>Maltschvirus</taxon>
        <taxon>Maltschvirus maltsch</taxon>
    </lineage>
</organism>
<dbReference type="CDD" id="cd01043">
    <property type="entry name" value="DPS"/>
    <property type="match status" value="1"/>
</dbReference>
<protein>
    <submittedName>
        <fullName evidence="3">Dps DNA-binding ferritin-like protein (Oxidative damage protectant)</fullName>
    </submittedName>
</protein>
<evidence type="ECO:0000313" key="4">
    <source>
        <dbReference type="EMBL" id="CAB4193700.1"/>
    </source>
</evidence>
<evidence type="ECO:0000313" key="3">
    <source>
        <dbReference type="EMBL" id="CAB4185181.1"/>
    </source>
</evidence>
<dbReference type="GO" id="GO:0008199">
    <property type="term" value="F:ferric iron binding"/>
    <property type="evidence" value="ECO:0007669"/>
    <property type="project" value="InterPro"/>
</dbReference>
<feature type="domain" description="Ferritin/DPS" evidence="2">
    <location>
        <begin position="6"/>
        <end position="145"/>
    </location>
</feature>
<dbReference type="InterPro" id="IPR002177">
    <property type="entry name" value="DPS_DNA-bd"/>
</dbReference>
<dbReference type="Pfam" id="PF00210">
    <property type="entry name" value="Ferritin"/>
    <property type="match status" value="1"/>
</dbReference>
<dbReference type="InterPro" id="IPR008331">
    <property type="entry name" value="Ferritin_DPS_dom"/>
</dbReference>
<comment type="similarity">
    <text evidence="1">Belongs to the Dps family.</text>
</comment>